<dbReference type="InterPro" id="IPR043504">
    <property type="entry name" value="Peptidase_S1_PA_chymotrypsin"/>
</dbReference>
<evidence type="ECO:0000256" key="4">
    <source>
        <dbReference type="ARBA" id="ARBA00022801"/>
    </source>
</evidence>
<feature type="signal peptide" evidence="6">
    <location>
        <begin position="1"/>
        <end position="25"/>
    </location>
</feature>
<dbReference type="RefSeq" id="WP_196307558.1">
    <property type="nucleotide sequence ID" value="NZ_JALGPB010000002.1"/>
</dbReference>
<evidence type="ECO:0000256" key="3">
    <source>
        <dbReference type="ARBA" id="ARBA00022729"/>
    </source>
</evidence>
<sequence length="277" mass="31472">MYSKKVVTLILGLLLLLFAVNKADAVGNYYYNGMESWNANSAYKKAQKINNKDIIMKRYDYAHKNKYKAVGRVSNMDGWKGPGKDSMGTGFVVGNHTFVTNAHVVERANGRQTDPKKIKFQLNRDGKKIPYQFQAKKIYKVPAYDMVVVETKENMVQKAKVQPLKLATNKQIKSLKFNDNLYSLGYPVVNGNNTYAYWNKLKFLQESSNKAELMTKDKFRAGDSGSPMVNGNFEVYALRTYGYNLRGNSGYQYAKQEVAGGESIYGNPRAFILKHNR</sequence>
<dbReference type="PRINTS" id="PR00839">
    <property type="entry name" value="V8PROTEASE"/>
</dbReference>
<accession>A0ABT7HYB6</accession>
<reference evidence="7" key="2">
    <citation type="journal article" date="2023" name="Vet. Microbiol.">
        <title>Emergence of livestock-associated Mammaliicoccus sciuri ST71 co-harbouring mecA and mecC genes in Brazil.</title>
        <authorList>
            <person name="de Moura G.S."/>
            <person name="de Carvalho E."/>
            <person name="Ramos Sanchez E.M."/>
            <person name="Sellera F.P."/>
            <person name="Marques M.F.S."/>
            <person name="Heinemann M.B."/>
            <person name="De Vliegher S."/>
            <person name="Souza F.N."/>
            <person name="Mota R.A."/>
        </authorList>
    </citation>
    <scope>NUCLEOTIDE SEQUENCE</scope>
    <source>
        <strain evidence="7">BR656</strain>
    </source>
</reference>
<dbReference type="InterPro" id="IPR008256">
    <property type="entry name" value="Peptidase_S1B"/>
</dbReference>
<dbReference type="InterPro" id="IPR009003">
    <property type="entry name" value="Peptidase_S1_PA"/>
</dbReference>
<dbReference type="EMBL" id="JAPNQM010000004">
    <property type="protein sequence ID" value="MDL0117146.1"/>
    <property type="molecule type" value="Genomic_DNA"/>
</dbReference>
<keyword evidence="8" id="KW-1185">Reference proteome</keyword>
<name>A0ABT7HYB6_MAMSC</name>
<feature type="chain" id="PRO_5044993508" description="Serine protease" evidence="6">
    <location>
        <begin position="26"/>
        <end position="277"/>
    </location>
</feature>
<dbReference type="EC" id="3.4.21.-" evidence="6"/>
<comment type="similarity">
    <text evidence="1 6">Belongs to the peptidase S1B family.</text>
</comment>
<dbReference type="GO" id="GO:0008233">
    <property type="term" value="F:peptidase activity"/>
    <property type="evidence" value="ECO:0007669"/>
    <property type="project" value="UniProtKB-KW"/>
</dbReference>
<gene>
    <name evidence="7" type="ORF">OWO77_09245</name>
</gene>
<keyword evidence="4 6" id="KW-0378">Hydrolase</keyword>
<reference evidence="7" key="1">
    <citation type="submission" date="2022-09" db="EMBL/GenBank/DDBJ databases">
        <authorList>
            <person name="De Moura G.S."/>
            <person name="Carvalho E."/>
            <person name="Ramos Sanchez E.M."/>
            <person name="Sellera F.P."/>
            <person name="Marques M.F.S."/>
            <person name="Heinemann M.B."/>
            <person name="De Vliegher S."/>
            <person name="Souza F.N."/>
            <person name="Mota R.A."/>
        </authorList>
    </citation>
    <scope>NUCLEOTIDE SEQUENCE</scope>
    <source>
        <strain evidence="7">BR656</strain>
    </source>
</reference>
<evidence type="ECO:0000256" key="6">
    <source>
        <dbReference type="RuleBase" id="RU004296"/>
    </source>
</evidence>
<comment type="caution">
    <text evidence="7">The sequence shown here is derived from an EMBL/GenBank/DDBJ whole genome shotgun (WGS) entry which is preliminary data.</text>
</comment>
<evidence type="ECO:0000256" key="2">
    <source>
        <dbReference type="ARBA" id="ARBA00022670"/>
    </source>
</evidence>
<dbReference type="Proteomes" id="UP001176210">
    <property type="component" value="Unassembled WGS sequence"/>
</dbReference>
<keyword evidence="2 6" id="KW-0645">Protease</keyword>
<evidence type="ECO:0000313" key="7">
    <source>
        <dbReference type="EMBL" id="MDL0117146.1"/>
    </source>
</evidence>
<keyword evidence="3 6" id="KW-0732">Signal</keyword>
<dbReference type="Gene3D" id="2.40.10.10">
    <property type="entry name" value="Trypsin-like serine proteases"/>
    <property type="match status" value="2"/>
</dbReference>
<evidence type="ECO:0000256" key="5">
    <source>
        <dbReference type="ARBA" id="ARBA00022825"/>
    </source>
</evidence>
<dbReference type="SUPFAM" id="SSF50494">
    <property type="entry name" value="Trypsin-like serine proteases"/>
    <property type="match status" value="1"/>
</dbReference>
<evidence type="ECO:0000256" key="1">
    <source>
        <dbReference type="ARBA" id="ARBA00008764"/>
    </source>
</evidence>
<dbReference type="GO" id="GO:0006508">
    <property type="term" value="P:proteolysis"/>
    <property type="evidence" value="ECO:0007669"/>
    <property type="project" value="UniProtKB-KW"/>
</dbReference>
<dbReference type="Pfam" id="PF13365">
    <property type="entry name" value="Trypsin_2"/>
    <property type="match status" value="1"/>
</dbReference>
<evidence type="ECO:0000313" key="8">
    <source>
        <dbReference type="Proteomes" id="UP001176210"/>
    </source>
</evidence>
<keyword evidence="5 6" id="KW-0720">Serine protease</keyword>
<proteinExistence type="inferred from homology"/>
<organism evidence="7 8">
    <name type="scientific">Mammaliicoccus sciuri</name>
    <name type="common">Staphylococcus sciuri</name>
    <dbReference type="NCBI Taxonomy" id="1296"/>
    <lineage>
        <taxon>Bacteria</taxon>
        <taxon>Bacillati</taxon>
        <taxon>Bacillota</taxon>
        <taxon>Bacilli</taxon>
        <taxon>Bacillales</taxon>
        <taxon>Staphylococcaceae</taxon>
        <taxon>Mammaliicoccus</taxon>
    </lineage>
</organism>
<protein>
    <recommendedName>
        <fullName evidence="6">Serine protease</fullName>
        <ecNumber evidence="6">3.4.21.-</ecNumber>
    </recommendedName>
</protein>